<dbReference type="Gene3D" id="3.90.550.10">
    <property type="entry name" value="Spore Coat Polysaccharide Biosynthesis Protein SpsA, Chain A"/>
    <property type="match status" value="1"/>
</dbReference>
<dbReference type="AlphaFoldDB" id="A0A6S6TCC3"/>
<dbReference type="PANTHER" id="PTHR22916:SF3">
    <property type="entry name" value="UDP-GLCNAC:BETAGAL BETA-1,3-N-ACETYLGLUCOSAMINYLTRANSFERASE-LIKE PROTEIN 1"/>
    <property type="match status" value="1"/>
</dbReference>
<protein>
    <submittedName>
        <fullName evidence="2">N-acetylgalactosaminyl-diphosphoundecaprenol glucuronosyltransferase</fullName>
    </submittedName>
</protein>
<dbReference type="InterPro" id="IPR001173">
    <property type="entry name" value="Glyco_trans_2-like"/>
</dbReference>
<name>A0A6S6TCC3_9BACT</name>
<accession>A0A6S6TCC3</accession>
<keyword evidence="2" id="KW-0808">Transferase</keyword>
<dbReference type="Pfam" id="PF00535">
    <property type="entry name" value="Glycos_transf_2"/>
    <property type="match status" value="1"/>
</dbReference>
<dbReference type="GO" id="GO:0016758">
    <property type="term" value="F:hexosyltransferase activity"/>
    <property type="evidence" value="ECO:0007669"/>
    <property type="project" value="UniProtKB-ARBA"/>
</dbReference>
<dbReference type="EMBL" id="CACVAS010000058">
    <property type="protein sequence ID" value="CAA6812546.1"/>
    <property type="molecule type" value="Genomic_DNA"/>
</dbReference>
<evidence type="ECO:0000313" key="2">
    <source>
        <dbReference type="EMBL" id="CAA6812546.1"/>
    </source>
</evidence>
<dbReference type="InterPro" id="IPR029044">
    <property type="entry name" value="Nucleotide-diphossugar_trans"/>
</dbReference>
<organism evidence="2">
    <name type="scientific">uncultured Sulfurovum sp</name>
    <dbReference type="NCBI Taxonomy" id="269237"/>
    <lineage>
        <taxon>Bacteria</taxon>
        <taxon>Pseudomonadati</taxon>
        <taxon>Campylobacterota</taxon>
        <taxon>Epsilonproteobacteria</taxon>
        <taxon>Campylobacterales</taxon>
        <taxon>Sulfurovaceae</taxon>
        <taxon>Sulfurovum</taxon>
        <taxon>environmental samples</taxon>
    </lineage>
</organism>
<gene>
    <name evidence="2" type="ORF">HELGO_WM298</name>
</gene>
<feature type="domain" description="Glycosyltransferase 2-like" evidence="1">
    <location>
        <begin position="4"/>
        <end position="127"/>
    </location>
</feature>
<evidence type="ECO:0000259" key="1">
    <source>
        <dbReference type="Pfam" id="PF00535"/>
    </source>
</evidence>
<proteinExistence type="predicted"/>
<sequence>MLVSIITPSYNAQDYLKPCIESVLSQTYTDWEMLIVDDCSSDNSREIIEAYAKKDSRIKPTFLQKNVGAAMARNDAIATSEGHYIAFLDSDDTWIPHKLEKQLKFMQKNDIAFSYSSYYTMSETGENTGEFIVPARISYESILKTCSIGCLTAIYDVKKLGKTYMINASKGEDLALWLNIMKQIKVTKGIVEPLAHYRIQSNSLSSNKLNAAKAQWHVYREAEGLSILKSSYYMLHYAYHGFMKYR</sequence>
<dbReference type="SUPFAM" id="SSF53448">
    <property type="entry name" value="Nucleotide-diphospho-sugar transferases"/>
    <property type="match status" value="1"/>
</dbReference>
<dbReference type="PANTHER" id="PTHR22916">
    <property type="entry name" value="GLYCOSYLTRANSFERASE"/>
    <property type="match status" value="1"/>
</dbReference>
<reference evidence="2" key="1">
    <citation type="submission" date="2020-01" db="EMBL/GenBank/DDBJ databases">
        <authorList>
            <person name="Meier V. D."/>
            <person name="Meier V D."/>
        </authorList>
    </citation>
    <scope>NUCLEOTIDE SEQUENCE</scope>
    <source>
        <strain evidence="2">HLG_WM_MAG_01</strain>
    </source>
</reference>
<dbReference type="CDD" id="cd00761">
    <property type="entry name" value="Glyco_tranf_GTA_type"/>
    <property type="match status" value="1"/>
</dbReference>
<dbReference type="FunFam" id="3.90.550.10:FF:000130">
    <property type="entry name" value="Family 2 glycosyl transferase"/>
    <property type="match status" value="1"/>
</dbReference>